<dbReference type="STRING" id="36646.A0A1V6V930"/>
<protein>
    <recommendedName>
        <fullName evidence="2">Myb-like DNA-binding domain-containing protein</fullName>
    </recommendedName>
</protein>
<proteinExistence type="predicted"/>
<evidence type="ECO:0000313" key="4">
    <source>
        <dbReference type="Proteomes" id="UP000191500"/>
    </source>
</evidence>
<feature type="domain" description="Myb-like DNA-binding" evidence="2">
    <location>
        <begin position="40"/>
        <end position="86"/>
    </location>
</feature>
<dbReference type="AlphaFoldDB" id="A0A1V6V930"/>
<feature type="compositionally biased region" description="Low complexity" evidence="1">
    <location>
        <begin position="8"/>
        <end position="23"/>
    </location>
</feature>
<name>A0A1V6V930_9EURO</name>
<evidence type="ECO:0000256" key="1">
    <source>
        <dbReference type="SAM" id="MobiDB-lite"/>
    </source>
</evidence>
<organism evidence="3 4">
    <name type="scientific">Penicillium coprophilum</name>
    <dbReference type="NCBI Taxonomy" id="36646"/>
    <lineage>
        <taxon>Eukaryota</taxon>
        <taxon>Fungi</taxon>
        <taxon>Dikarya</taxon>
        <taxon>Ascomycota</taxon>
        <taxon>Pezizomycotina</taxon>
        <taxon>Eurotiomycetes</taxon>
        <taxon>Eurotiomycetidae</taxon>
        <taxon>Eurotiales</taxon>
        <taxon>Aspergillaceae</taxon>
        <taxon>Penicillium</taxon>
    </lineage>
</organism>
<evidence type="ECO:0000313" key="3">
    <source>
        <dbReference type="EMBL" id="OQE47197.1"/>
    </source>
</evidence>
<sequence length="118" mass="12569">MAPKDPSTPKSKGTKAAKGGVVKRTPVKSSPVKGSASTIPDRDLVFLWKCVKMSTGMKIDWAAIAKDAGKPAGTVQKQYSRLNIKMESYLANTASGPADATDENNEKDIQTGELNESE</sequence>
<reference evidence="4" key="1">
    <citation type="journal article" date="2017" name="Nat. Microbiol.">
        <title>Global analysis of biosynthetic gene clusters reveals vast potential of secondary metabolite production in Penicillium species.</title>
        <authorList>
            <person name="Nielsen J.C."/>
            <person name="Grijseels S."/>
            <person name="Prigent S."/>
            <person name="Ji B."/>
            <person name="Dainat J."/>
            <person name="Nielsen K.F."/>
            <person name="Frisvad J.C."/>
            <person name="Workman M."/>
            <person name="Nielsen J."/>
        </authorList>
    </citation>
    <scope>NUCLEOTIDE SEQUENCE [LARGE SCALE GENOMIC DNA]</scope>
    <source>
        <strain evidence="4">IBT 31321</strain>
    </source>
</reference>
<feature type="region of interest" description="Disordered" evidence="1">
    <location>
        <begin position="1"/>
        <end position="37"/>
    </location>
</feature>
<feature type="region of interest" description="Disordered" evidence="1">
    <location>
        <begin position="93"/>
        <end position="118"/>
    </location>
</feature>
<dbReference type="InterPro" id="IPR054505">
    <property type="entry name" value="Myb_DNA-bind_8"/>
</dbReference>
<dbReference type="Pfam" id="PF22980">
    <property type="entry name" value="Myb_DNA-bind_8"/>
    <property type="match status" value="1"/>
</dbReference>
<keyword evidence="4" id="KW-1185">Reference proteome</keyword>
<accession>A0A1V6V930</accession>
<gene>
    <name evidence="3" type="ORF">PENCOP_c001G05941</name>
</gene>
<dbReference type="Proteomes" id="UP000191500">
    <property type="component" value="Unassembled WGS sequence"/>
</dbReference>
<comment type="caution">
    <text evidence="3">The sequence shown here is derived from an EMBL/GenBank/DDBJ whole genome shotgun (WGS) entry which is preliminary data.</text>
</comment>
<evidence type="ECO:0000259" key="2">
    <source>
        <dbReference type="Pfam" id="PF22980"/>
    </source>
</evidence>
<dbReference type="EMBL" id="MDDG01000001">
    <property type="protein sequence ID" value="OQE47197.1"/>
    <property type="molecule type" value="Genomic_DNA"/>
</dbReference>